<organism evidence="2 3">
    <name type="scientific">Tahibacter harae</name>
    <dbReference type="NCBI Taxonomy" id="2963937"/>
    <lineage>
        <taxon>Bacteria</taxon>
        <taxon>Pseudomonadati</taxon>
        <taxon>Pseudomonadota</taxon>
        <taxon>Gammaproteobacteria</taxon>
        <taxon>Lysobacterales</taxon>
        <taxon>Rhodanobacteraceae</taxon>
        <taxon>Tahibacter</taxon>
    </lineage>
</organism>
<dbReference type="InterPro" id="IPR000182">
    <property type="entry name" value="GNAT_dom"/>
</dbReference>
<protein>
    <submittedName>
        <fullName evidence="2">GNAT family N-acetyltransferase</fullName>
    </submittedName>
</protein>
<dbReference type="Gene3D" id="3.40.630.30">
    <property type="match status" value="1"/>
</dbReference>
<dbReference type="Proteomes" id="UP001165498">
    <property type="component" value="Unassembled WGS sequence"/>
</dbReference>
<evidence type="ECO:0000259" key="1">
    <source>
        <dbReference type="PROSITE" id="PS51186"/>
    </source>
</evidence>
<dbReference type="EMBL" id="JANFQO010000011">
    <property type="protein sequence ID" value="MCQ4165708.1"/>
    <property type="molecule type" value="Genomic_DNA"/>
</dbReference>
<dbReference type="PROSITE" id="PS51186">
    <property type="entry name" value="GNAT"/>
    <property type="match status" value="1"/>
</dbReference>
<dbReference type="InterPro" id="IPR016181">
    <property type="entry name" value="Acyl_CoA_acyltransferase"/>
</dbReference>
<dbReference type="InterPro" id="IPR051908">
    <property type="entry name" value="Ribosomal_N-acetyltransferase"/>
</dbReference>
<dbReference type="PANTHER" id="PTHR43441">
    <property type="entry name" value="RIBOSOMAL-PROTEIN-SERINE ACETYLTRANSFERASE"/>
    <property type="match status" value="1"/>
</dbReference>
<feature type="domain" description="N-acetyltransferase" evidence="1">
    <location>
        <begin position="16"/>
        <end position="182"/>
    </location>
</feature>
<comment type="caution">
    <text evidence="2">The sequence shown here is derived from an EMBL/GenBank/DDBJ whole genome shotgun (WGS) entry which is preliminary data.</text>
</comment>
<sequence length="186" mass="21712">MHDLLCAVPVLESPRLQLRSIDRGDLDRIYALHSDPRAMRYWSFPAWTAPQQARDWFLRQQHFCAQEEVWPWAVVRREDDRLIGLFTLFAVNRLQRRAELGYLLDSAHWGRGYAQEAARLVLAYAFDALELARVEADIDPRNSASCRLVERLGFQREGLLRERWHVAGEIADTAFYGLLAREFLRG</sequence>
<name>A0ABT1QTV4_9GAMM</name>
<accession>A0ABT1QTV4</accession>
<reference evidence="2" key="1">
    <citation type="submission" date="2022-07" db="EMBL/GenBank/DDBJ databases">
        <title>Tahibacter sp., a new gammaproteobacterium isolated from the silt sample collected at pig farm.</title>
        <authorList>
            <person name="Chen H."/>
        </authorList>
    </citation>
    <scope>NUCLEOTIDE SEQUENCE</scope>
    <source>
        <strain evidence="2">P2K</strain>
    </source>
</reference>
<dbReference type="PANTHER" id="PTHR43441:SF11">
    <property type="entry name" value="RIBOSOMAL-PROTEIN-SERINE ACETYLTRANSFERASE"/>
    <property type="match status" value="1"/>
</dbReference>
<proteinExistence type="predicted"/>
<dbReference type="Pfam" id="PF13302">
    <property type="entry name" value="Acetyltransf_3"/>
    <property type="match status" value="1"/>
</dbReference>
<dbReference type="SUPFAM" id="SSF55729">
    <property type="entry name" value="Acyl-CoA N-acyltransferases (Nat)"/>
    <property type="match status" value="1"/>
</dbReference>
<keyword evidence="3" id="KW-1185">Reference proteome</keyword>
<gene>
    <name evidence="2" type="ORF">NM961_13390</name>
</gene>
<evidence type="ECO:0000313" key="2">
    <source>
        <dbReference type="EMBL" id="MCQ4165708.1"/>
    </source>
</evidence>
<evidence type="ECO:0000313" key="3">
    <source>
        <dbReference type="Proteomes" id="UP001165498"/>
    </source>
</evidence>
<dbReference type="RefSeq" id="WP_255914898.1">
    <property type="nucleotide sequence ID" value="NZ_JANFQO010000011.1"/>
</dbReference>